<dbReference type="InterPro" id="IPR000601">
    <property type="entry name" value="PKD_dom"/>
</dbReference>
<dbReference type="InterPro" id="IPR013783">
    <property type="entry name" value="Ig-like_fold"/>
</dbReference>
<keyword evidence="3" id="KW-1185">Reference proteome</keyword>
<reference evidence="3" key="1">
    <citation type="submission" date="2017-01" db="EMBL/GenBank/DDBJ databases">
        <authorList>
            <person name="Varghese N."/>
            <person name="Submissions S."/>
        </authorList>
    </citation>
    <scope>NUCLEOTIDE SEQUENCE [LARGE SCALE GENOMIC DNA]</scope>
    <source>
        <strain evidence="3">DSM 46698</strain>
    </source>
</reference>
<protein>
    <submittedName>
        <fullName evidence="2">PKD domain-containing protein</fullName>
    </submittedName>
</protein>
<gene>
    <name evidence="2" type="ORF">SAMN05421761_12035</name>
</gene>
<feature type="domain" description="PKD" evidence="1">
    <location>
        <begin position="56"/>
        <end position="108"/>
    </location>
</feature>
<dbReference type="EMBL" id="FTOP01000020">
    <property type="protein sequence ID" value="SIT13798.1"/>
    <property type="molecule type" value="Genomic_DNA"/>
</dbReference>
<dbReference type="PROSITE" id="PS50093">
    <property type="entry name" value="PKD"/>
    <property type="match status" value="1"/>
</dbReference>
<dbReference type="Pfam" id="PF00801">
    <property type="entry name" value="PKD"/>
    <property type="match status" value="1"/>
</dbReference>
<dbReference type="CDD" id="cd00146">
    <property type="entry name" value="PKD"/>
    <property type="match status" value="1"/>
</dbReference>
<dbReference type="Gene3D" id="2.60.40.10">
    <property type="entry name" value="Immunoglobulins"/>
    <property type="match status" value="1"/>
</dbReference>
<evidence type="ECO:0000313" key="2">
    <source>
        <dbReference type="EMBL" id="SIT13798.1"/>
    </source>
</evidence>
<name>A0A1N7PT65_9BACT</name>
<dbReference type="InterPro" id="IPR035986">
    <property type="entry name" value="PKD_dom_sf"/>
</dbReference>
<sequence length="681" mass="73229">MKNIFKYLWLLLPLVVVMACVEEYSLDGAPPTEADANFTFTPTAESDNILRFTADGDFFMMNWDLGNGQTGEGKTITGTYPLAGTYTVSLTVFNSGGSATFTRDIVIEQTDPLLLDRPIFNLLTGGVDAVEGKTWKIDAGRAGHFGVGPNIPTSNFPEWYQAVANEKAGSGMYTDRYTFFLDGFRFVMETNGLVYLNSAQGSNFPGAFDPGVGDLSAPYEAPDNLRWSLVEPEGQLPELSVTQGGFLGYFAGGRTYQIVRLEENEMFLRFVDQANTDLAWYIRLIPEGFEPDPEPEPEPEPVNPDVSFTQSDLVGNGRKVWVLKPAAGAFGVGPSRGSDSFFPNGDDISGDRPCLFNDLFIFNSNGTYEYNAQGDVYGEAYLGIPDGCQPEEDLIGTAAEAWASGSHQFSFTPGTPTEFPKITVTGTGAFIALPKAFNGGEYSAAPPRANESVTYEVIAYDEATEEMTISIDITNDGSVFWNFTLIPAADQSVGQEALTVADLTGGGERAWKLKPAAGAFGVGPRPGSDEFFPNGNNISGERDCLFNDLFIFKSNGEYSYDPQGDIFAESYMGTGSEGCQPASNLVGTAGEAWGAGTHEFSFSPASGGANAKISVTGTGAFIALPKAYNGGEYSAGPPRTNETVTYDVLNYNSSTQELTIAIDITDSGAVWWTFVLVPDND</sequence>
<evidence type="ECO:0000259" key="1">
    <source>
        <dbReference type="PROSITE" id="PS50093"/>
    </source>
</evidence>
<accession>A0A1N7PT65</accession>
<dbReference type="AlphaFoldDB" id="A0A1N7PT65"/>
<organism evidence="2 3">
    <name type="scientific">Belliella pelovolcani</name>
    <dbReference type="NCBI Taxonomy" id="529505"/>
    <lineage>
        <taxon>Bacteria</taxon>
        <taxon>Pseudomonadati</taxon>
        <taxon>Bacteroidota</taxon>
        <taxon>Cytophagia</taxon>
        <taxon>Cytophagales</taxon>
        <taxon>Cyclobacteriaceae</taxon>
        <taxon>Belliella</taxon>
    </lineage>
</organism>
<proteinExistence type="predicted"/>
<evidence type="ECO:0000313" key="3">
    <source>
        <dbReference type="Proteomes" id="UP000186026"/>
    </source>
</evidence>
<dbReference type="PROSITE" id="PS51257">
    <property type="entry name" value="PROKAR_LIPOPROTEIN"/>
    <property type="match status" value="1"/>
</dbReference>
<dbReference type="SUPFAM" id="SSF49299">
    <property type="entry name" value="PKD domain"/>
    <property type="match status" value="1"/>
</dbReference>
<dbReference type="SMART" id="SM00089">
    <property type="entry name" value="PKD"/>
    <property type="match status" value="1"/>
</dbReference>
<dbReference type="Proteomes" id="UP000186026">
    <property type="component" value="Unassembled WGS sequence"/>
</dbReference>
<dbReference type="OrthoDB" id="5381604at2"/>
<dbReference type="RefSeq" id="WP_076502886.1">
    <property type="nucleotide sequence ID" value="NZ_FTOP01000020.1"/>
</dbReference>
<dbReference type="STRING" id="529505.SAMN05421761_12035"/>
<dbReference type="InterPro" id="IPR022409">
    <property type="entry name" value="PKD/Chitinase_dom"/>
</dbReference>